<keyword evidence="4 7" id="KW-0573">Peptidoglycan synthesis</keyword>
<dbReference type="GO" id="GO:0008360">
    <property type="term" value="P:regulation of cell shape"/>
    <property type="evidence" value="ECO:0007669"/>
    <property type="project" value="UniProtKB-KW"/>
</dbReference>
<sequence length="292" mass="31008">MRVDLLAGATYNPAVMPSPVPTILVFDSGLGGLTVFAEVLKARPDARYVYAADDAGFPYGRLSETVLAERVVAVMERLIGLHDPDIVVIACNTASTIVLPHLRGRFSVPFVGTVPAIKPAARTTRSGYISILATPGTVARDYTRDLIETYAADCKVNLVGSRRLAGFAEAELAGTPVPDQDLLDELLPCFIEGSGGRTDVVALGCTHYPLLLPRFQALAPWPVTWIDPAPAIARRVIQLIGGLVPGHEADDNEAIAVFTDGAGIGAPLRSALQARGLSQVVVEPWPMRLPAP</sequence>
<organism evidence="8 9">
    <name type="scientific">Microvirga mediterraneensis</name>
    <dbReference type="NCBI Taxonomy" id="2754695"/>
    <lineage>
        <taxon>Bacteria</taxon>
        <taxon>Pseudomonadati</taxon>
        <taxon>Pseudomonadota</taxon>
        <taxon>Alphaproteobacteria</taxon>
        <taxon>Hyphomicrobiales</taxon>
        <taxon>Methylobacteriaceae</taxon>
        <taxon>Microvirga</taxon>
    </lineage>
</organism>
<comment type="function">
    <text evidence="7">Provides the (R)-glutamate required for cell wall biosynthesis.</text>
</comment>
<evidence type="ECO:0000256" key="7">
    <source>
        <dbReference type="HAMAP-Rule" id="MF_00258"/>
    </source>
</evidence>
<comment type="caution">
    <text evidence="8">The sequence shown here is derived from an EMBL/GenBank/DDBJ whole genome shotgun (WGS) entry which is preliminary data.</text>
</comment>
<dbReference type="Proteomes" id="UP000572984">
    <property type="component" value="Unassembled WGS sequence"/>
</dbReference>
<feature type="binding site" evidence="7">
    <location>
        <begin position="59"/>
        <end position="60"/>
    </location>
    <ligand>
        <name>substrate</name>
    </ligand>
</feature>
<dbReference type="GO" id="GO:0008881">
    <property type="term" value="F:glutamate racemase activity"/>
    <property type="evidence" value="ECO:0007669"/>
    <property type="project" value="UniProtKB-UniRule"/>
</dbReference>
<dbReference type="InterPro" id="IPR015942">
    <property type="entry name" value="Asp/Glu/hydantoin_racemase"/>
</dbReference>
<protein>
    <recommendedName>
        <fullName evidence="2 7">Glutamate racemase</fullName>
        <ecNumber evidence="2 7">5.1.1.3</ecNumber>
    </recommendedName>
</protein>
<dbReference type="Pfam" id="PF01177">
    <property type="entry name" value="Asp_Glu_race"/>
    <property type="match status" value="1"/>
</dbReference>
<comment type="similarity">
    <text evidence="7">Belongs to the aspartate/glutamate racemases family.</text>
</comment>
<gene>
    <name evidence="7" type="primary">murI</name>
    <name evidence="8" type="ORF">H0S73_17275</name>
</gene>
<dbReference type="AlphaFoldDB" id="A0A838BTV8"/>
<comment type="pathway">
    <text evidence="7">Cell wall biogenesis; peptidoglycan biosynthesis.</text>
</comment>
<keyword evidence="3 7" id="KW-0133">Cell shape</keyword>
<feature type="active site" description="Proton donor/acceptor" evidence="7">
    <location>
        <position position="91"/>
    </location>
</feature>
<evidence type="ECO:0000256" key="4">
    <source>
        <dbReference type="ARBA" id="ARBA00022984"/>
    </source>
</evidence>
<comment type="catalytic activity">
    <reaction evidence="1 7">
        <text>L-glutamate = D-glutamate</text>
        <dbReference type="Rhea" id="RHEA:12813"/>
        <dbReference type="ChEBI" id="CHEBI:29985"/>
        <dbReference type="ChEBI" id="CHEBI:29986"/>
        <dbReference type="EC" id="5.1.1.3"/>
    </reaction>
</comment>
<dbReference type="RefSeq" id="WP_181053302.1">
    <property type="nucleotide sequence ID" value="NZ_JACDXJ010000001.1"/>
</dbReference>
<dbReference type="SUPFAM" id="SSF53681">
    <property type="entry name" value="Aspartate/glutamate racemase"/>
    <property type="match status" value="2"/>
</dbReference>
<evidence type="ECO:0000256" key="3">
    <source>
        <dbReference type="ARBA" id="ARBA00022960"/>
    </source>
</evidence>
<accession>A0A838BTV8</accession>
<evidence type="ECO:0000313" key="9">
    <source>
        <dbReference type="Proteomes" id="UP000572984"/>
    </source>
</evidence>
<dbReference type="HAMAP" id="MF_00258">
    <property type="entry name" value="Glu_racemase"/>
    <property type="match status" value="1"/>
</dbReference>
<dbReference type="EMBL" id="JACDXJ010000001">
    <property type="protein sequence ID" value="MBA1157866.1"/>
    <property type="molecule type" value="Genomic_DNA"/>
</dbReference>
<dbReference type="GO" id="GO:0009252">
    <property type="term" value="P:peptidoglycan biosynthetic process"/>
    <property type="evidence" value="ECO:0007669"/>
    <property type="project" value="UniProtKB-UniRule"/>
</dbReference>
<dbReference type="PANTHER" id="PTHR21198">
    <property type="entry name" value="GLUTAMATE RACEMASE"/>
    <property type="match status" value="1"/>
</dbReference>
<keyword evidence="9" id="KW-1185">Reference proteome</keyword>
<evidence type="ECO:0000313" key="8">
    <source>
        <dbReference type="EMBL" id="MBA1157866.1"/>
    </source>
</evidence>
<feature type="binding site" evidence="7">
    <location>
        <begin position="27"/>
        <end position="28"/>
    </location>
    <ligand>
        <name>substrate</name>
    </ligand>
</feature>
<keyword evidence="6 7" id="KW-0961">Cell wall biogenesis/degradation</keyword>
<proteinExistence type="inferred from homology"/>
<dbReference type="InterPro" id="IPR001920">
    <property type="entry name" value="Asp/Glu_race"/>
</dbReference>
<evidence type="ECO:0000256" key="2">
    <source>
        <dbReference type="ARBA" id="ARBA00013090"/>
    </source>
</evidence>
<dbReference type="Gene3D" id="3.40.50.1860">
    <property type="match status" value="2"/>
</dbReference>
<feature type="binding site" evidence="7">
    <location>
        <begin position="92"/>
        <end position="93"/>
    </location>
    <ligand>
        <name>substrate</name>
    </ligand>
</feature>
<dbReference type="NCBIfam" id="TIGR00067">
    <property type="entry name" value="glut_race"/>
    <property type="match status" value="1"/>
</dbReference>
<evidence type="ECO:0000256" key="5">
    <source>
        <dbReference type="ARBA" id="ARBA00023235"/>
    </source>
</evidence>
<dbReference type="UniPathway" id="UPA00219"/>
<reference evidence="8 9" key="1">
    <citation type="submission" date="2020-07" db="EMBL/GenBank/DDBJ databases">
        <title>Draft genome and description of Microvirga mediterraneensis Marseille-Q2068 sp. nov.</title>
        <authorList>
            <person name="Boxberger M."/>
        </authorList>
    </citation>
    <scope>NUCLEOTIDE SEQUENCE [LARGE SCALE GENOMIC DNA]</scope>
    <source>
        <strain evidence="8 9">Marseille-Q2068</strain>
    </source>
</reference>
<evidence type="ECO:0000256" key="1">
    <source>
        <dbReference type="ARBA" id="ARBA00001602"/>
    </source>
</evidence>
<dbReference type="GO" id="GO:0071555">
    <property type="term" value="P:cell wall organization"/>
    <property type="evidence" value="ECO:0007669"/>
    <property type="project" value="UniProtKB-KW"/>
</dbReference>
<keyword evidence="5 7" id="KW-0413">Isomerase</keyword>
<dbReference type="EC" id="5.1.1.3" evidence="2 7"/>
<dbReference type="PROSITE" id="PS00923">
    <property type="entry name" value="ASP_GLU_RACEMASE_1"/>
    <property type="match status" value="1"/>
</dbReference>
<name>A0A838BTV8_9HYPH</name>
<feature type="active site" description="Proton donor/acceptor" evidence="7">
    <location>
        <position position="205"/>
    </location>
</feature>
<dbReference type="PANTHER" id="PTHR21198:SF2">
    <property type="entry name" value="GLUTAMATE RACEMASE"/>
    <property type="match status" value="1"/>
</dbReference>
<dbReference type="InterPro" id="IPR004391">
    <property type="entry name" value="Glu_race"/>
</dbReference>
<feature type="binding site" evidence="7">
    <location>
        <begin position="206"/>
        <end position="207"/>
    </location>
    <ligand>
        <name>substrate</name>
    </ligand>
</feature>
<dbReference type="InterPro" id="IPR018187">
    <property type="entry name" value="Asp/Glu_racemase_AS_1"/>
</dbReference>
<evidence type="ECO:0000256" key="6">
    <source>
        <dbReference type="ARBA" id="ARBA00023316"/>
    </source>
</evidence>